<sequence>MRRTLAPLLVVIPVSMVYGDIQSTNFGVRSLRRHPRNNPSKGRQGILTHSDDGRSKIMTAFFLDIFETQGEIEENSFPVVRLAMNNFLLAEMNAIYEPQNNELDSVSSSLIGYPATIEPSGQINKMGTEMLMEIKMTFDNEPSPDIAELEVVIREVMSDLSLFVTNLTRFEGADFYTVTEAYRREIPTAAPSASLAPSTSPVQKVAVSDVISDVQPPADESALTPEQIAVPAILIGATFLAVILFLLVRRRKRSNPDLSKSGDQILTDIEGGAFSFDKSLDSHRPPSPEFPSSSVSELGSQDSVFSDNIADASKRLKTAPANTSGAASQATVPSSNRMYNLLNFMNENEDLYAPTNGNANPTDGRPLPPAAVFERDGSSSSDTSESHSSSKNSFAEIAAYTARTGAHTTGNGETLVERQAQPPRPGNSRNAFSDIANFTACTSNGGGRDPTPRSTSLERKTQSTSPGGLMGMFHCAPTGGAVEGGRNNQERIGRSPERRIDTGNEAKDIFRPRSRSGTPSKHRSSSQSRNSTPNRSRPSTPTRSRPSTPINDHSRHSSNSPSAGYQRMGNSGAMAPGQGSNGGTRNYARKPAYLPSNDPQSQRHPFQDVNLRTPDVYSEEKKDEGLETPDRKRPVFIEGMTHEIFYPSGGRRHAGNNGVDGSAMYQANAMDPSEWSYKSYDNNSVGNSTISDVVALPKEVSRQRGDTAARNGNATNQEFSPHLEEDTEWIEKRIAAAKQYPTTTPNISIPIQHQHSTDSLSYASNDKDVYNHVNSPSDLYSSKDDSVMSSIVCRDCYAPPGKLNIVIHSTKDGPAVHTVKPGSSLEGHLFPGDLIISVDNVDTRSFTAEHVMKMMAAKSTQERKITVLHFEEESQI</sequence>
<evidence type="ECO:0000313" key="5">
    <source>
        <dbReference type="Proteomes" id="UP001295423"/>
    </source>
</evidence>
<evidence type="ECO:0000259" key="3">
    <source>
        <dbReference type="PROSITE" id="PS50106"/>
    </source>
</evidence>
<feature type="signal peptide" evidence="2">
    <location>
        <begin position="1"/>
        <end position="19"/>
    </location>
</feature>
<feature type="compositionally biased region" description="Polar residues" evidence="1">
    <location>
        <begin position="710"/>
        <end position="719"/>
    </location>
</feature>
<evidence type="ECO:0000256" key="2">
    <source>
        <dbReference type="SAM" id="SignalP"/>
    </source>
</evidence>
<feature type="region of interest" description="Disordered" evidence="1">
    <location>
        <begin position="405"/>
        <end position="631"/>
    </location>
</feature>
<dbReference type="SMART" id="SM00228">
    <property type="entry name" value="PDZ"/>
    <property type="match status" value="1"/>
</dbReference>
<feature type="region of interest" description="Disordered" evidence="1">
    <location>
        <begin position="277"/>
        <end position="299"/>
    </location>
</feature>
<dbReference type="Proteomes" id="UP001295423">
    <property type="component" value="Unassembled WGS sequence"/>
</dbReference>
<dbReference type="EMBL" id="CAKOGP040001335">
    <property type="protein sequence ID" value="CAJ1945140.1"/>
    <property type="molecule type" value="Genomic_DNA"/>
</dbReference>
<evidence type="ECO:0000313" key="4">
    <source>
        <dbReference type="EMBL" id="CAJ1945140.1"/>
    </source>
</evidence>
<protein>
    <recommendedName>
        <fullName evidence="3">PDZ domain-containing protein</fullName>
    </recommendedName>
</protein>
<name>A0AAD2CTG7_9STRA</name>
<dbReference type="SUPFAM" id="SSF50156">
    <property type="entry name" value="PDZ domain-like"/>
    <property type="match status" value="1"/>
</dbReference>
<feature type="compositionally biased region" description="Low complexity" evidence="1">
    <location>
        <begin position="378"/>
        <end position="392"/>
    </location>
</feature>
<comment type="caution">
    <text evidence="4">The sequence shown here is derived from an EMBL/GenBank/DDBJ whole genome shotgun (WGS) entry which is preliminary data.</text>
</comment>
<feature type="domain" description="PDZ" evidence="3">
    <location>
        <begin position="801"/>
        <end position="855"/>
    </location>
</feature>
<gene>
    <name evidence="4" type="ORF">CYCCA115_LOCUS9284</name>
</gene>
<feature type="compositionally biased region" description="Basic and acidic residues" evidence="1">
    <location>
        <begin position="488"/>
        <end position="511"/>
    </location>
</feature>
<feature type="region of interest" description="Disordered" evidence="1">
    <location>
        <begin position="350"/>
        <end position="392"/>
    </location>
</feature>
<evidence type="ECO:0000256" key="1">
    <source>
        <dbReference type="SAM" id="MobiDB-lite"/>
    </source>
</evidence>
<feature type="chain" id="PRO_5042086691" description="PDZ domain-containing protein" evidence="2">
    <location>
        <begin position="20"/>
        <end position="876"/>
    </location>
</feature>
<dbReference type="Gene3D" id="2.30.42.10">
    <property type="match status" value="1"/>
</dbReference>
<reference evidence="4" key="1">
    <citation type="submission" date="2023-08" db="EMBL/GenBank/DDBJ databases">
        <authorList>
            <person name="Audoor S."/>
            <person name="Bilcke G."/>
        </authorList>
    </citation>
    <scope>NUCLEOTIDE SEQUENCE</scope>
</reference>
<feature type="region of interest" description="Disordered" evidence="1">
    <location>
        <begin position="29"/>
        <end position="50"/>
    </location>
</feature>
<feature type="region of interest" description="Disordered" evidence="1">
    <location>
        <begin position="702"/>
        <end position="724"/>
    </location>
</feature>
<dbReference type="InterPro" id="IPR036034">
    <property type="entry name" value="PDZ_sf"/>
</dbReference>
<dbReference type="AlphaFoldDB" id="A0AAD2CTG7"/>
<feature type="compositionally biased region" description="Low complexity" evidence="1">
    <location>
        <begin position="525"/>
        <end position="549"/>
    </location>
</feature>
<keyword evidence="2" id="KW-0732">Signal</keyword>
<dbReference type="InterPro" id="IPR001478">
    <property type="entry name" value="PDZ"/>
</dbReference>
<dbReference type="Pfam" id="PF00595">
    <property type="entry name" value="PDZ"/>
    <property type="match status" value="1"/>
</dbReference>
<keyword evidence="5" id="KW-1185">Reference proteome</keyword>
<proteinExistence type="predicted"/>
<accession>A0AAD2CTG7</accession>
<dbReference type="PANTHER" id="PTHR38909">
    <property type="entry name" value="G PROTEIN GAMMA DOMAIN-CONTAINING PROTEIN"/>
    <property type="match status" value="1"/>
</dbReference>
<dbReference type="PANTHER" id="PTHR38909:SF1">
    <property type="entry name" value="G PROTEIN GAMMA DOMAIN-CONTAINING PROTEIN"/>
    <property type="match status" value="1"/>
</dbReference>
<dbReference type="PROSITE" id="PS50106">
    <property type="entry name" value="PDZ"/>
    <property type="match status" value="1"/>
</dbReference>
<organism evidence="4 5">
    <name type="scientific">Cylindrotheca closterium</name>
    <dbReference type="NCBI Taxonomy" id="2856"/>
    <lineage>
        <taxon>Eukaryota</taxon>
        <taxon>Sar</taxon>
        <taxon>Stramenopiles</taxon>
        <taxon>Ochrophyta</taxon>
        <taxon>Bacillariophyta</taxon>
        <taxon>Bacillariophyceae</taxon>
        <taxon>Bacillariophycidae</taxon>
        <taxon>Bacillariales</taxon>
        <taxon>Bacillariaceae</taxon>
        <taxon>Cylindrotheca</taxon>
    </lineage>
</organism>
<feature type="compositionally biased region" description="Basic and acidic residues" evidence="1">
    <location>
        <begin position="618"/>
        <end position="631"/>
    </location>
</feature>